<name>A0A0W8E126_PHYNI</name>
<gene>
    <name evidence="2" type="ORF">AM587_10002785</name>
</gene>
<evidence type="ECO:0000313" key="2">
    <source>
        <dbReference type="EMBL" id="KUG02315.1"/>
    </source>
</evidence>
<reference evidence="2 3" key="1">
    <citation type="submission" date="2015-11" db="EMBL/GenBank/DDBJ databases">
        <title>Genomes and virulence difference between two physiological races of Phytophthora nicotianae.</title>
        <authorList>
            <person name="Liu H."/>
            <person name="Ma X."/>
            <person name="Yu H."/>
            <person name="Fang D."/>
            <person name="Li Y."/>
            <person name="Wang X."/>
            <person name="Wang W."/>
            <person name="Dong Y."/>
            <person name="Xiao B."/>
        </authorList>
    </citation>
    <scope>NUCLEOTIDE SEQUENCE [LARGE SCALE GENOMIC DNA]</scope>
    <source>
        <strain evidence="3">race 0</strain>
    </source>
</reference>
<protein>
    <submittedName>
        <fullName evidence="2">Uncharacterized protein</fullName>
    </submittedName>
</protein>
<feature type="region of interest" description="Disordered" evidence="1">
    <location>
        <begin position="17"/>
        <end position="38"/>
    </location>
</feature>
<organism evidence="2 3">
    <name type="scientific">Phytophthora nicotianae</name>
    <name type="common">Potato buckeye rot agent</name>
    <name type="synonym">Phytophthora parasitica</name>
    <dbReference type="NCBI Taxonomy" id="4792"/>
    <lineage>
        <taxon>Eukaryota</taxon>
        <taxon>Sar</taxon>
        <taxon>Stramenopiles</taxon>
        <taxon>Oomycota</taxon>
        <taxon>Peronosporomycetes</taxon>
        <taxon>Peronosporales</taxon>
        <taxon>Peronosporaceae</taxon>
        <taxon>Phytophthora</taxon>
    </lineage>
</organism>
<sequence length="115" mass="12535">MEELELRMLQWGIRDGAGAADDEDDAAESDSSGGGEVIYQLNLPSKGRRSTYLNELKLRVVEEVRAGGKVAAVAASNDVHTRTAFGSSECAAHRFRGRKKAKAASHFPRPARRHN</sequence>
<dbReference type="AlphaFoldDB" id="A0A0W8E126"/>
<accession>A0A0W8E126</accession>
<dbReference type="EMBL" id="LNFO01000002">
    <property type="protein sequence ID" value="KUG02315.1"/>
    <property type="molecule type" value="Genomic_DNA"/>
</dbReference>
<comment type="caution">
    <text evidence="2">The sequence shown here is derived from an EMBL/GenBank/DDBJ whole genome shotgun (WGS) entry which is preliminary data.</text>
</comment>
<dbReference type="Proteomes" id="UP000052943">
    <property type="component" value="Unassembled WGS sequence"/>
</dbReference>
<proteinExistence type="predicted"/>
<evidence type="ECO:0000256" key="1">
    <source>
        <dbReference type="SAM" id="MobiDB-lite"/>
    </source>
</evidence>
<evidence type="ECO:0000313" key="3">
    <source>
        <dbReference type="Proteomes" id="UP000052943"/>
    </source>
</evidence>